<evidence type="ECO:0000313" key="2">
    <source>
        <dbReference type="EMBL" id="CAH2080346.1"/>
    </source>
</evidence>
<evidence type="ECO:0000256" key="1">
    <source>
        <dbReference type="SAM" id="MobiDB-lite"/>
    </source>
</evidence>
<evidence type="ECO:0000313" key="3">
    <source>
        <dbReference type="Proteomes" id="UP000837857"/>
    </source>
</evidence>
<dbReference type="EMBL" id="CAKOGK010000229">
    <property type="protein sequence ID" value="CAH2080346.1"/>
    <property type="molecule type" value="Genomic_DNA"/>
</dbReference>
<name>A0ABN8J7B3_9NEOP</name>
<dbReference type="Proteomes" id="UP000837857">
    <property type="component" value="Unassembled WGS sequence"/>
</dbReference>
<organism evidence="2 3">
    <name type="scientific">Iphiclides podalirius</name>
    <name type="common">scarce swallowtail</name>
    <dbReference type="NCBI Taxonomy" id="110791"/>
    <lineage>
        <taxon>Eukaryota</taxon>
        <taxon>Metazoa</taxon>
        <taxon>Ecdysozoa</taxon>
        <taxon>Arthropoda</taxon>
        <taxon>Hexapoda</taxon>
        <taxon>Insecta</taxon>
        <taxon>Pterygota</taxon>
        <taxon>Neoptera</taxon>
        <taxon>Endopterygota</taxon>
        <taxon>Lepidoptera</taxon>
        <taxon>Glossata</taxon>
        <taxon>Ditrysia</taxon>
        <taxon>Papilionoidea</taxon>
        <taxon>Papilionidae</taxon>
        <taxon>Papilioninae</taxon>
        <taxon>Iphiclides</taxon>
    </lineage>
</organism>
<feature type="region of interest" description="Disordered" evidence="1">
    <location>
        <begin position="80"/>
        <end position="103"/>
    </location>
</feature>
<reference evidence="2" key="1">
    <citation type="submission" date="2022-03" db="EMBL/GenBank/DDBJ databases">
        <authorList>
            <person name="Martin H S."/>
        </authorList>
    </citation>
    <scope>NUCLEOTIDE SEQUENCE [LARGE SCALE GENOMIC DNA]</scope>
</reference>
<sequence>MSAKWDNLTKTEDISNGKKNEATLQETNAIGVVPVTDPIKSSKEMNEVKNLNYRNLQIISQPKKMNEHFYLKWAKIPERPITPQNSLPEQNERESLKEDQKKPSFGFQKFKTPDLLLGSMSKPPETSISKVKVLTKVTDLSLREYKPHILQAKIYYLCKNYSFLVQALKNRQYD</sequence>
<protein>
    <submittedName>
        <fullName evidence="2">Uncharacterized protein</fullName>
    </submittedName>
</protein>
<feature type="non-terminal residue" evidence="2">
    <location>
        <position position="174"/>
    </location>
</feature>
<feature type="region of interest" description="Disordered" evidence="1">
    <location>
        <begin position="1"/>
        <end position="22"/>
    </location>
</feature>
<feature type="compositionally biased region" description="Basic and acidic residues" evidence="1">
    <location>
        <begin position="7"/>
        <end position="21"/>
    </location>
</feature>
<proteinExistence type="predicted"/>
<accession>A0ABN8J7B3</accession>
<keyword evidence="3" id="KW-1185">Reference proteome</keyword>
<comment type="caution">
    <text evidence="2">The sequence shown here is derived from an EMBL/GenBank/DDBJ whole genome shotgun (WGS) entry which is preliminary data.</text>
</comment>
<feature type="compositionally biased region" description="Basic and acidic residues" evidence="1">
    <location>
        <begin position="90"/>
        <end position="102"/>
    </location>
</feature>
<gene>
    <name evidence="2" type="ORF">IPOD504_LOCUS17816</name>
</gene>